<evidence type="ECO:0000313" key="3">
    <source>
        <dbReference type="Proteomes" id="UP000224006"/>
    </source>
</evidence>
<feature type="compositionally biased region" description="Basic and acidic residues" evidence="1">
    <location>
        <begin position="1956"/>
        <end position="1968"/>
    </location>
</feature>
<dbReference type="PANTHER" id="PTHR21963:SF1">
    <property type="entry name" value="SPERM-ASSOCIATED ANTIGEN 17"/>
    <property type="match status" value="1"/>
</dbReference>
<feature type="compositionally biased region" description="Basic and acidic residues" evidence="1">
    <location>
        <begin position="2095"/>
        <end position="2109"/>
    </location>
</feature>
<feature type="region of interest" description="Disordered" evidence="1">
    <location>
        <begin position="1"/>
        <end position="52"/>
    </location>
</feature>
<feature type="region of interest" description="Disordered" evidence="1">
    <location>
        <begin position="192"/>
        <end position="262"/>
    </location>
</feature>
<feature type="compositionally biased region" description="Low complexity" evidence="1">
    <location>
        <begin position="2113"/>
        <end position="2126"/>
    </location>
</feature>
<feature type="compositionally biased region" description="Basic and acidic residues" evidence="1">
    <location>
        <begin position="1917"/>
        <end position="1930"/>
    </location>
</feature>
<feature type="compositionally biased region" description="Basic and acidic residues" evidence="1">
    <location>
        <begin position="2137"/>
        <end position="2146"/>
    </location>
</feature>
<organism evidence="2 3">
    <name type="scientific">Besnoitia besnoiti</name>
    <name type="common">Apicomplexan protozoan</name>
    <dbReference type="NCBI Taxonomy" id="94643"/>
    <lineage>
        <taxon>Eukaryota</taxon>
        <taxon>Sar</taxon>
        <taxon>Alveolata</taxon>
        <taxon>Apicomplexa</taxon>
        <taxon>Conoidasida</taxon>
        <taxon>Coccidia</taxon>
        <taxon>Eucoccidiorida</taxon>
        <taxon>Eimeriorina</taxon>
        <taxon>Sarcocystidae</taxon>
        <taxon>Besnoitia</taxon>
    </lineage>
</organism>
<accession>A0A2A9M4H5</accession>
<protein>
    <submittedName>
        <fullName evidence="2">Uncharacterized protein</fullName>
    </submittedName>
</protein>
<dbReference type="Proteomes" id="UP000224006">
    <property type="component" value="Chromosome XI"/>
</dbReference>
<dbReference type="PANTHER" id="PTHR21963">
    <property type="entry name" value="PF6"/>
    <property type="match status" value="1"/>
</dbReference>
<evidence type="ECO:0000256" key="1">
    <source>
        <dbReference type="SAM" id="MobiDB-lite"/>
    </source>
</evidence>
<feature type="region of interest" description="Disordered" evidence="1">
    <location>
        <begin position="1265"/>
        <end position="1293"/>
    </location>
</feature>
<dbReference type="OrthoDB" id="333072at2759"/>
<feature type="region of interest" description="Disordered" evidence="1">
    <location>
        <begin position="1842"/>
        <end position="1904"/>
    </location>
</feature>
<dbReference type="RefSeq" id="XP_029216133.1">
    <property type="nucleotide sequence ID" value="XM_029360774.1"/>
</dbReference>
<dbReference type="STRING" id="94643.A0A2A9M4H5"/>
<feature type="compositionally biased region" description="Basic and acidic residues" evidence="1">
    <location>
        <begin position="877"/>
        <end position="891"/>
    </location>
</feature>
<feature type="compositionally biased region" description="Low complexity" evidence="1">
    <location>
        <begin position="2017"/>
        <end position="2031"/>
    </location>
</feature>
<feature type="compositionally biased region" description="Gly residues" evidence="1">
    <location>
        <begin position="1"/>
        <end position="11"/>
    </location>
</feature>
<feature type="region of interest" description="Disordered" evidence="1">
    <location>
        <begin position="877"/>
        <end position="906"/>
    </location>
</feature>
<feature type="region of interest" description="Disordered" evidence="1">
    <location>
        <begin position="122"/>
        <end position="156"/>
    </location>
</feature>
<feature type="compositionally biased region" description="Low complexity" evidence="1">
    <location>
        <begin position="250"/>
        <end position="262"/>
    </location>
</feature>
<name>A0A2A9M4H5_BESBE</name>
<comment type="caution">
    <text evidence="2">The sequence shown here is derived from an EMBL/GenBank/DDBJ whole genome shotgun (WGS) entry which is preliminary data.</text>
</comment>
<feature type="region of interest" description="Disordered" evidence="1">
    <location>
        <begin position="1956"/>
        <end position="2146"/>
    </location>
</feature>
<dbReference type="VEuPathDB" id="ToxoDB:BESB_020650"/>
<dbReference type="InterPro" id="IPR026173">
    <property type="entry name" value="SPAG17"/>
</dbReference>
<dbReference type="EMBL" id="NWUJ01000012">
    <property type="protein sequence ID" value="PFH32124.1"/>
    <property type="molecule type" value="Genomic_DNA"/>
</dbReference>
<feature type="compositionally biased region" description="Basic and acidic residues" evidence="1">
    <location>
        <begin position="428"/>
        <end position="454"/>
    </location>
</feature>
<feature type="compositionally biased region" description="Basic and acidic residues" evidence="1">
    <location>
        <begin position="463"/>
        <end position="475"/>
    </location>
</feature>
<dbReference type="GO" id="GO:1904158">
    <property type="term" value="P:axonemal central apparatus assembly"/>
    <property type="evidence" value="ECO:0007669"/>
    <property type="project" value="TreeGrafter"/>
</dbReference>
<dbReference type="KEGG" id="bbes:BESB_020650"/>
<keyword evidence="3" id="KW-1185">Reference proteome</keyword>
<feature type="region of interest" description="Disordered" evidence="1">
    <location>
        <begin position="971"/>
        <end position="1006"/>
    </location>
</feature>
<proteinExistence type="predicted"/>
<feature type="region of interest" description="Disordered" evidence="1">
    <location>
        <begin position="1917"/>
        <end position="1939"/>
    </location>
</feature>
<feature type="compositionally biased region" description="Polar residues" evidence="1">
    <location>
        <begin position="407"/>
        <end position="426"/>
    </location>
</feature>
<evidence type="ECO:0000313" key="2">
    <source>
        <dbReference type="EMBL" id="PFH32124.1"/>
    </source>
</evidence>
<sequence length="2324" mass="249253">MATKPAGGGRGVLKSALSGGRNDAKGVAPSAVGKASGRGGKPSRDATRNPLLSVALEPEVTCPCRVHPPRLHSATLVVVRDEEPKSADAAVPSIAEEDGREQNACDISAQLAAALEKLHTPGREASTQNAAPNATQNASAEEGSENAPGCAGSGSDAAAASEEDFVRSLAQARGDYLAAVERRAFNALKRAAMEREDSPRPPQVSPRPQSFRAASGEDGGSRLRSPTADSAKKPPLASSVSLHDRDTGDDAAASPAGGADEAARAAGRGGAAVEQLDVLFVLSGIPWSAELLAACDKQIELDCVVFLTRGSAERLHERTRGGHDLPAELRLFYKAINQARPEAMLANTIMETMTNVTNEFLQTQGWPQLAQRALQVIQHKEAFSRFLVTTKTLAFSTFAVAPAALKNSGTPQEAASDKVLNSSNLGSDLDRGGRRVGAKREDDGAVAGHEDEKKKGKKKKPAGKKEAEDDRDKSAPDPGGAHSAFADWAKAPTGAREGAHSCRPRSPVRGSDLPFLARRLALRWDLNLRTRLKLLSTSGESARVPRLYDVLFSRIAPEHHDAALFLRCLMEQVAENADADLAQSRSSSAVVAGEKPRQQVSLDPLFPPTGAGEDATASGAPAHSVVPYRDRLRRRLHGQRAQFAADESETPLTELARGLYGSARVLENRLPPEASALAAPDPRRTALRCRMYPFFPDLPPKQIDHLFLLSEFETLLKSVSPTARLSDFAESRVFYERLTAADLVDTLSQATQNGATCIAKRYVPRSDLLLLAVYHREAPGLVRWRAWASRTAAPRLDLNSFLRLLRAAEFERDSSSGGGEAESLLPAVLLELDSERHGNICGLEQTVTPHADTVISGVTFSSGTATRFPFPDLKRLQHDEEKAKKEAEQKLRRTRGRPHAHAAAAPTDAAPDLRFFPQPLHTWKSTSVACTRTGASFALRDDDVFASGCARLRAVLDSRVMHRLAQLAATPAGAGGVRSAAEREKEKSAAGASGAKTQEPEEARRLPVTRPVVEDVELAKRNLSWLETASLACFVAQFGNYERVQVAAETAEILARAARGELGLEEAMTNLQTAVTLTSATGHILQVMPDGSIWQSNDAALWNALKRDYGDLFDSCAASEALDVPVFCEPGVASASLKSAWSSPASLVFFGCQEDFELQRRIFPDGRVLRLLISGRTELLFPDGTVASRNPTHTEFRQRLASTERPPARHLASLLGVFLAADLRSLDAESSPSPQRVAEVFANGRTDQGLPGHWLFTHPDGSRCGCFKPPREDETPQEGSRGPGGSFTPSQLPCERGLRSFEGGASAACLSELKLDAALARSAETQALGGDWRAYALPPVAQASYPGFHSSAQVVLNGDSAMRVECLPPKKGCSGWNEKRQRFVAHPDGTRVRVEEGTDRHALEIEKDAFCRFRISRCPVEADGEPRVQMGNSATACEPPAWRTKVFLQTAQGSAIAISCFVPGSVSELDASLRRATRVAVHSKEGWRIFSGAGDEIEIEWSDTACLSGLLPGDERDSGRTATATAKRKFSCSLRRKELVTATNAGIVYIVRSNGDLAVKGGATEGDEACTLAPPAPGFASPLYVSALAHANYSAEETGEAEPNAEASLLGGLRLFAVCCHTGEADEILSKLEVQRHLDACGLDQKSVTAPVRVLQHPFEGCRSFATFTAASSAAPSLPLSPLPVETAAGSSPFREPPATAEATFTVFRSFLEYPATTAENWRVFKARCLEYLQWEAIKAPHNLPFLVSPDVAELVRSTAESSGSIRVGRWQSLRAAKGSRSLDSAPSRVPRLSPSLLSVQALELQSLRCRAQTHSLRRTADAVAEALDDLRRDFVDTQLDCRRPTAEAGSDSLPIEDPDAGAAAGGPGESSEAALACTAQVASQSQSGTSDALPGRPADLLKQPPLHAADTFPVEPHEAAGERAIEAGESRIPPPWELPPRLRLHARLIRGEAKDDFDANASRRDETASGNAPDELGTEAQAVSRARSRGKPRREAAIDVQRALRSATPQRDADLPSASSRSSSGPVSPSRQAASRGGDTAFEATPAARSGLRTRAAGARGLRCTARHEGTDSEAAAAEGRVRAAAEGEGISEASERTRRSDRCERESQIYAAPPGAHAKAAQKGNTQRVPLNTKGKGDGDRRSSLYDVYGKPRRSDAFCFRNRFTTQVTVARKDRVASSDFVCNEKYQLIEAPVDRRLRTASLARKCRREGTANATTELLLDVFPRSLDFGRCVRAGEVSSRVVHVRNLDSDVCRFSVFLERDADDSGYEIRLLYTAGPVAPGLSLEIIAELVAFRPASISAAILVTHKAHILRIPVVAQAV</sequence>
<feature type="compositionally biased region" description="Low complexity" evidence="1">
    <location>
        <begin position="2048"/>
        <end position="2065"/>
    </location>
</feature>
<gene>
    <name evidence="2" type="ORF">BESB_020650</name>
</gene>
<dbReference type="GeneID" id="40307126"/>
<feature type="compositionally biased region" description="Polar residues" evidence="1">
    <location>
        <begin position="1881"/>
        <end position="1891"/>
    </location>
</feature>
<feature type="compositionally biased region" description="Low complexity" evidence="1">
    <location>
        <begin position="125"/>
        <end position="140"/>
    </location>
</feature>
<feature type="region of interest" description="Disordered" evidence="1">
    <location>
        <begin position="407"/>
        <end position="485"/>
    </location>
</feature>
<reference evidence="2 3" key="1">
    <citation type="submission" date="2017-09" db="EMBL/GenBank/DDBJ databases">
        <title>Genome sequencing of Besnoitia besnoiti strain Bb-Ger1.</title>
        <authorList>
            <person name="Schares G."/>
            <person name="Venepally P."/>
            <person name="Lorenzi H.A."/>
        </authorList>
    </citation>
    <scope>NUCLEOTIDE SEQUENCE [LARGE SCALE GENOMIC DNA]</scope>
    <source>
        <strain evidence="2 3">Bb-Ger1</strain>
    </source>
</reference>
<dbReference type="GO" id="GO:1990716">
    <property type="term" value="C:axonemal central apparatus"/>
    <property type="evidence" value="ECO:0007669"/>
    <property type="project" value="TreeGrafter"/>
</dbReference>